<dbReference type="GO" id="GO:0019852">
    <property type="term" value="P:L-ascorbic acid metabolic process"/>
    <property type="evidence" value="ECO:0007669"/>
    <property type="project" value="TreeGrafter"/>
</dbReference>
<proteinExistence type="predicted"/>
<dbReference type="GO" id="GO:0016861">
    <property type="term" value="F:intramolecular oxidoreductase activity, interconverting aldoses and ketoses"/>
    <property type="evidence" value="ECO:0007669"/>
    <property type="project" value="InterPro"/>
</dbReference>
<dbReference type="PANTHER" id="PTHR43489">
    <property type="entry name" value="ISOMERASE"/>
    <property type="match status" value="1"/>
</dbReference>
<dbReference type="InterPro" id="IPR004560">
    <property type="entry name" value="L-Ru-5P_3-Epase"/>
</dbReference>
<dbReference type="GO" id="GO:0034015">
    <property type="term" value="F:L-ribulose-5-phosphate 3-epimerase activity"/>
    <property type="evidence" value="ECO:0007669"/>
    <property type="project" value="TreeGrafter"/>
</dbReference>
<keyword evidence="1 4" id="KW-0413">Isomerase</keyword>
<keyword evidence="5" id="KW-1185">Reference proteome</keyword>
<accession>A0A1M7YRT2</accession>
<dbReference type="InterPro" id="IPR013022">
    <property type="entry name" value="Xyl_isomerase-like_TIM-brl"/>
</dbReference>
<organism evidence="4 5">
    <name type="scientific">Vibrio quintilis</name>
    <dbReference type="NCBI Taxonomy" id="1117707"/>
    <lineage>
        <taxon>Bacteria</taxon>
        <taxon>Pseudomonadati</taxon>
        <taxon>Pseudomonadota</taxon>
        <taxon>Gammaproteobacteria</taxon>
        <taxon>Vibrionales</taxon>
        <taxon>Vibrionaceae</taxon>
        <taxon>Vibrio</taxon>
    </lineage>
</organism>
<evidence type="ECO:0000259" key="3">
    <source>
        <dbReference type="Pfam" id="PF01261"/>
    </source>
</evidence>
<dbReference type="InterPro" id="IPR050417">
    <property type="entry name" value="Sugar_Epim/Isomerase"/>
</dbReference>
<dbReference type="NCBIfam" id="NF009688">
    <property type="entry name" value="PRK13209.1"/>
    <property type="match status" value="1"/>
</dbReference>
<dbReference type="InterPro" id="IPR036237">
    <property type="entry name" value="Xyl_isomerase-like_sf"/>
</dbReference>
<dbReference type="Proteomes" id="UP000184600">
    <property type="component" value="Unassembled WGS sequence"/>
</dbReference>
<dbReference type="OrthoDB" id="3185623at2"/>
<protein>
    <recommendedName>
        <fullName evidence="2">L-ribulose-5-phosphate 3-epimerase</fullName>
    </recommendedName>
</protein>
<evidence type="ECO:0000256" key="1">
    <source>
        <dbReference type="ARBA" id="ARBA00023235"/>
    </source>
</evidence>
<feature type="domain" description="Xylose isomerase-like TIM barrel" evidence="3">
    <location>
        <begin position="28"/>
        <end position="271"/>
    </location>
</feature>
<dbReference type="Gene3D" id="3.20.20.150">
    <property type="entry name" value="Divalent-metal-dependent TIM barrel enzymes"/>
    <property type="match status" value="1"/>
</dbReference>
<evidence type="ECO:0000313" key="4">
    <source>
        <dbReference type="EMBL" id="SHO55327.1"/>
    </source>
</evidence>
<gene>
    <name evidence="4" type="primary">ulaE_1</name>
    <name evidence="4" type="ORF">VQ7734_01048</name>
</gene>
<dbReference type="SUPFAM" id="SSF51658">
    <property type="entry name" value="Xylose isomerase-like"/>
    <property type="match status" value="1"/>
</dbReference>
<dbReference type="EMBL" id="FRFG01000013">
    <property type="protein sequence ID" value="SHO55327.1"/>
    <property type="molecule type" value="Genomic_DNA"/>
</dbReference>
<dbReference type="AlphaFoldDB" id="A0A1M7YRT2"/>
<dbReference type="STRING" id="1117707.VQ7734_01048"/>
<sequence>MYHDQRTARLGLYEKAMPAALSWEEKLTYAKSLGFDFVEISVDETAERRARLDWNKEEVRALRQLCFEHEMPLQSLCLSAHRKFPFGSDDPAIREEAYQIMKKAIALAYQLGVRTIQLAGYDVYYEPQSGETHQRFIEGMQWAARQAERAGVMLAVEIMDTPYLNSLTKFEVLKREVSSPFFMAYPDVGNISGWNHDVSTEIQLAQDHIVQIHLKDTLKVKDDFPGQFRDLLIGAGEVDFPSVFSTLEKINYSAPMVIEMWAQDEHWYQNIATAKQRLAEMARQAGFERFPQSG</sequence>
<dbReference type="Pfam" id="PF01261">
    <property type="entry name" value="AP_endonuc_2"/>
    <property type="match status" value="1"/>
</dbReference>
<dbReference type="NCBIfam" id="TIGR00542">
    <property type="entry name" value="hxl6Piso_put"/>
    <property type="match status" value="1"/>
</dbReference>
<dbReference type="NCBIfam" id="NF009689">
    <property type="entry name" value="PRK13210.1"/>
    <property type="match status" value="1"/>
</dbReference>
<dbReference type="PANTHER" id="PTHR43489:SF1">
    <property type="entry name" value="L-RIBULOSE-5-PHOSPHATE 3-EPIMERASE SGBU-RELATED"/>
    <property type="match status" value="1"/>
</dbReference>
<name>A0A1M7YRT2_9VIBR</name>
<dbReference type="RefSeq" id="WP_073580218.1">
    <property type="nucleotide sequence ID" value="NZ_AP024897.1"/>
</dbReference>
<reference evidence="5" key="1">
    <citation type="submission" date="2016-12" db="EMBL/GenBank/DDBJ databases">
        <authorList>
            <person name="Rodrigo-Torres L."/>
            <person name="Arahal R.D."/>
            <person name="Lucena T."/>
        </authorList>
    </citation>
    <scope>NUCLEOTIDE SEQUENCE [LARGE SCALE GENOMIC DNA]</scope>
</reference>
<evidence type="ECO:0000313" key="5">
    <source>
        <dbReference type="Proteomes" id="UP000184600"/>
    </source>
</evidence>
<evidence type="ECO:0000256" key="2">
    <source>
        <dbReference type="NCBIfam" id="TIGR00542"/>
    </source>
</evidence>